<feature type="region of interest" description="Disordered" evidence="1">
    <location>
        <begin position="175"/>
        <end position="194"/>
    </location>
</feature>
<keyword evidence="3" id="KW-1185">Reference proteome</keyword>
<feature type="region of interest" description="Disordered" evidence="1">
    <location>
        <begin position="43"/>
        <end position="68"/>
    </location>
</feature>
<dbReference type="AlphaFoldDB" id="A0A9X0A4M6"/>
<comment type="caution">
    <text evidence="2">The sequence shown here is derived from an EMBL/GenBank/DDBJ whole genome shotgun (WGS) entry which is preliminary data.</text>
</comment>
<accession>A0A9X0A4M6</accession>
<dbReference type="OrthoDB" id="5959971at2759"/>
<organism evidence="2 3">
    <name type="scientific">Desmophyllum pertusum</name>
    <dbReference type="NCBI Taxonomy" id="174260"/>
    <lineage>
        <taxon>Eukaryota</taxon>
        <taxon>Metazoa</taxon>
        <taxon>Cnidaria</taxon>
        <taxon>Anthozoa</taxon>
        <taxon>Hexacorallia</taxon>
        <taxon>Scleractinia</taxon>
        <taxon>Caryophylliina</taxon>
        <taxon>Caryophylliidae</taxon>
        <taxon>Desmophyllum</taxon>
    </lineage>
</organism>
<sequence>MAQLSGSKPVVHVSPIWPKRKRPKSFKSVTKNLVKLIRFVQKVASPASSASEQDLAEENRRKEERLEKVKGLAKLKGDGSDHDERNQNGWKIYREKIRYLDYLERLMNHDTRNKPTRSASRLGDLKHFRIEGKKIELKSLKNNKNAKECKLKGSSSVVAHVINSRGAVDSMIAKGRSNQGNALSNTTPKTVEEKNVKKQLPSFDAKRDPRFQNLMRSLTPIDC</sequence>
<evidence type="ECO:0000313" key="2">
    <source>
        <dbReference type="EMBL" id="KAJ7393378.1"/>
    </source>
</evidence>
<feature type="region of interest" description="Disordered" evidence="1">
    <location>
        <begin position="1"/>
        <end position="27"/>
    </location>
</feature>
<dbReference type="Proteomes" id="UP001163046">
    <property type="component" value="Unassembled WGS sequence"/>
</dbReference>
<reference evidence="2" key="1">
    <citation type="submission" date="2023-01" db="EMBL/GenBank/DDBJ databases">
        <title>Genome assembly of the deep-sea coral Lophelia pertusa.</title>
        <authorList>
            <person name="Herrera S."/>
            <person name="Cordes E."/>
        </authorList>
    </citation>
    <scope>NUCLEOTIDE SEQUENCE</scope>
    <source>
        <strain evidence="2">USNM1676648</strain>
        <tissue evidence="2">Polyp</tissue>
    </source>
</reference>
<feature type="compositionally biased region" description="Basic and acidic residues" evidence="1">
    <location>
        <begin position="57"/>
        <end position="68"/>
    </location>
</feature>
<name>A0A9X0A4M6_9CNID</name>
<dbReference type="EMBL" id="MU825398">
    <property type="protein sequence ID" value="KAJ7393378.1"/>
    <property type="molecule type" value="Genomic_DNA"/>
</dbReference>
<feature type="compositionally biased region" description="Polar residues" evidence="1">
    <location>
        <begin position="176"/>
        <end position="189"/>
    </location>
</feature>
<evidence type="ECO:0000313" key="3">
    <source>
        <dbReference type="Proteomes" id="UP001163046"/>
    </source>
</evidence>
<proteinExistence type="predicted"/>
<protein>
    <submittedName>
        <fullName evidence="2">Uncharacterized protein</fullName>
    </submittedName>
</protein>
<gene>
    <name evidence="2" type="ORF">OS493_006349</name>
</gene>
<evidence type="ECO:0000256" key="1">
    <source>
        <dbReference type="SAM" id="MobiDB-lite"/>
    </source>
</evidence>